<dbReference type="InterPro" id="IPR000772">
    <property type="entry name" value="Ricin_B_lectin"/>
</dbReference>
<dbReference type="Gene3D" id="2.80.10.50">
    <property type="match status" value="2"/>
</dbReference>
<accession>A0A1C6UW69</accession>
<name>A0A1C6UW69_9ACTN</name>
<dbReference type="CDD" id="cd00161">
    <property type="entry name" value="beta-trefoil_Ricin-like"/>
    <property type="match status" value="1"/>
</dbReference>
<dbReference type="SMART" id="SM00458">
    <property type="entry name" value="RICIN"/>
    <property type="match status" value="1"/>
</dbReference>
<proteinExistence type="predicted"/>
<evidence type="ECO:0000313" key="3">
    <source>
        <dbReference type="EMBL" id="SCL58216.1"/>
    </source>
</evidence>
<feature type="signal peptide" evidence="1">
    <location>
        <begin position="1"/>
        <end position="29"/>
    </location>
</feature>
<organism evidence="3 4">
    <name type="scientific">Micromonospora eburnea</name>
    <dbReference type="NCBI Taxonomy" id="227316"/>
    <lineage>
        <taxon>Bacteria</taxon>
        <taxon>Bacillati</taxon>
        <taxon>Actinomycetota</taxon>
        <taxon>Actinomycetes</taxon>
        <taxon>Micromonosporales</taxon>
        <taxon>Micromonosporaceae</taxon>
        <taxon>Micromonospora</taxon>
    </lineage>
</organism>
<dbReference type="Proteomes" id="UP000199696">
    <property type="component" value="Unassembled WGS sequence"/>
</dbReference>
<reference evidence="4" key="1">
    <citation type="submission" date="2016-06" db="EMBL/GenBank/DDBJ databases">
        <authorList>
            <person name="Varghese N."/>
            <person name="Submissions Spin"/>
        </authorList>
    </citation>
    <scope>NUCLEOTIDE SEQUENCE [LARGE SCALE GENOMIC DNA]</scope>
    <source>
        <strain evidence="4">DSM 44814</strain>
    </source>
</reference>
<feature type="domain" description="Ricin B lectin" evidence="2">
    <location>
        <begin position="35"/>
        <end position="187"/>
    </location>
</feature>
<dbReference type="EMBL" id="FMHY01000002">
    <property type="protein sequence ID" value="SCL58216.1"/>
    <property type="molecule type" value="Genomic_DNA"/>
</dbReference>
<keyword evidence="1" id="KW-0732">Signal</keyword>
<dbReference type="Pfam" id="PF14200">
    <property type="entry name" value="RicinB_lectin_2"/>
    <property type="match status" value="1"/>
</dbReference>
<dbReference type="AlphaFoldDB" id="A0A1C6UW69"/>
<dbReference type="RefSeq" id="WP_167363514.1">
    <property type="nucleotide sequence ID" value="NZ_FMHY01000002.1"/>
</dbReference>
<keyword evidence="4" id="KW-1185">Reference proteome</keyword>
<feature type="chain" id="PRO_5008748158" evidence="1">
    <location>
        <begin position="30"/>
        <end position="187"/>
    </location>
</feature>
<evidence type="ECO:0000313" key="4">
    <source>
        <dbReference type="Proteomes" id="UP000199696"/>
    </source>
</evidence>
<dbReference type="InterPro" id="IPR035992">
    <property type="entry name" value="Ricin_B-like_lectins"/>
</dbReference>
<dbReference type="GO" id="GO:0030246">
    <property type="term" value="F:carbohydrate binding"/>
    <property type="evidence" value="ECO:0007669"/>
    <property type="project" value="UniProtKB-KW"/>
</dbReference>
<protein>
    <submittedName>
        <fullName evidence="3">Ricin-type beta-trefoil lectin domain-like</fullName>
    </submittedName>
</protein>
<dbReference type="SUPFAM" id="SSF50370">
    <property type="entry name" value="Ricin B-like lectins"/>
    <property type="match status" value="1"/>
</dbReference>
<sequence length="187" mass="20843">MRVRKAFTALTTTCALAFAVAIAPAPAQADSWPVWYVWYISVFKPTSGVPTMVMDVVNGSSANMTPVQLWELRTSGNTLNQQWLVRSKQIDTRGNYGYEIVNKGSSKCLDRRADLGLGNGNAVQQYECTGASNQIWWPVRVGTSDWGLLKNGADGRCLDVRDVRYANGAPLQVWDCSGDWNQRWNIY</sequence>
<gene>
    <name evidence="3" type="ORF">GA0070604_3781</name>
</gene>
<evidence type="ECO:0000259" key="2">
    <source>
        <dbReference type="SMART" id="SM00458"/>
    </source>
</evidence>
<keyword evidence="3" id="KW-0430">Lectin</keyword>
<dbReference type="PROSITE" id="PS50231">
    <property type="entry name" value="RICIN_B_LECTIN"/>
    <property type="match status" value="1"/>
</dbReference>
<evidence type="ECO:0000256" key="1">
    <source>
        <dbReference type="SAM" id="SignalP"/>
    </source>
</evidence>
<dbReference type="STRING" id="227316.GA0070604_3781"/>